<proteinExistence type="predicted"/>
<dbReference type="Pfam" id="PF20236">
    <property type="entry name" value="DUF6593"/>
    <property type="match status" value="1"/>
</dbReference>
<feature type="domain" description="DUF6593" evidence="1">
    <location>
        <begin position="10"/>
        <end position="174"/>
    </location>
</feature>
<evidence type="ECO:0000313" key="2">
    <source>
        <dbReference type="EMBL" id="KZP12617.1"/>
    </source>
</evidence>
<dbReference type="OrthoDB" id="3360976at2759"/>
<gene>
    <name evidence="2" type="ORF">FIBSPDRAFT_798837</name>
</gene>
<keyword evidence="3" id="KW-1185">Reference proteome</keyword>
<accession>A0A166BGB3</accession>
<dbReference type="AlphaFoldDB" id="A0A166BGB3"/>
<sequence length="184" mass="20518">MDIYLTNHANVRNTKFCNEAGQVLYKSETPGFYLSPHRITKISKVIPHDSPENMTDLFTDLAAIEWHSLHSSVLTYGGFKQSMKEFMPSKGILSLERVFTAPGDGRSFRWTLGVWTCSLILDDGSKTPVAEGHRSNTGALGKPRPARLEIFSGFEHLADIILIGFVYVEKLRKDNETGGGKLTE</sequence>
<evidence type="ECO:0000259" key="1">
    <source>
        <dbReference type="Pfam" id="PF20236"/>
    </source>
</evidence>
<evidence type="ECO:0000313" key="3">
    <source>
        <dbReference type="Proteomes" id="UP000076532"/>
    </source>
</evidence>
<dbReference type="InterPro" id="IPR046528">
    <property type="entry name" value="DUF6593"/>
</dbReference>
<name>A0A166BGB3_9AGAM</name>
<dbReference type="Proteomes" id="UP000076532">
    <property type="component" value="Unassembled WGS sequence"/>
</dbReference>
<protein>
    <recommendedName>
        <fullName evidence="1">DUF6593 domain-containing protein</fullName>
    </recommendedName>
</protein>
<reference evidence="2 3" key="1">
    <citation type="journal article" date="2016" name="Mol. Biol. Evol.">
        <title>Comparative Genomics of Early-Diverging Mushroom-Forming Fungi Provides Insights into the Origins of Lignocellulose Decay Capabilities.</title>
        <authorList>
            <person name="Nagy L.G."/>
            <person name="Riley R."/>
            <person name="Tritt A."/>
            <person name="Adam C."/>
            <person name="Daum C."/>
            <person name="Floudas D."/>
            <person name="Sun H."/>
            <person name="Yadav J.S."/>
            <person name="Pangilinan J."/>
            <person name="Larsson K.H."/>
            <person name="Matsuura K."/>
            <person name="Barry K."/>
            <person name="Labutti K."/>
            <person name="Kuo R."/>
            <person name="Ohm R.A."/>
            <person name="Bhattacharya S.S."/>
            <person name="Shirouzu T."/>
            <person name="Yoshinaga Y."/>
            <person name="Martin F.M."/>
            <person name="Grigoriev I.V."/>
            <person name="Hibbett D.S."/>
        </authorList>
    </citation>
    <scope>NUCLEOTIDE SEQUENCE [LARGE SCALE GENOMIC DNA]</scope>
    <source>
        <strain evidence="2 3">CBS 109695</strain>
    </source>
</reference>
<dbReference type="EMBL" id="KV417645">
    <property type="protein sequence ID" value="KZP12617.1"/>
    <property type="molecule type" value="Genomic_DNA"/>
</dbReference>
<organism evidence="2 3">
    <name type="scientific">Athelia psychrophila</name>
    <dbReference type="NCBI Taxonomy" id="1759441"/>
    <lineage>
        <taxon>Eukaryota</taxon>
        <taxon>Fungi</taxon>
        <taxon>Dikarya</taxon>
        <taxon>Basidiomycota</taxon>
        <taxon>Agaricomycotina</taxon>
        <taxon>Agaricomycetes</taxon>
        <taxon>Agaricomycetidae</taxon>
        <taxon>Atheliales</taxon>
        <taxon>Atheliaceae</taxon>
        <taxon>Athelia</taxon>
    </lineage>
</organism>